<dbReference type="AlphaFoldDB" id="A0AAE0YYK6"/>
<dbReference type="EMBL" id="JAWDGP010005256">
    <property type="protein sequence ID" value="KAK3758607.1"/>
    <property type="molecule type" value="Genomic_DNA"/>
</dbReference>
<accession>A0AAE0YYK6</accession>
<evidence type="ECO:0000313" key="3">
    <source>
        <dbReference type="Proteomes" id="UP001283361"/>
    </source>
</evidence>
<name>A0AAE0YYK6_9GAST</name>
<evidence type="ECO:0000313" key="2">
    <source>
        <dbReference type="EMBL" id="KAK3758607.1"/>
    </source>
</evidence>
<comment type="caution">
    <text evidence="2">The sequence shown here is derived from an EMBL/GenBank/DDBJ whole genome shotgun (WGS) entry which is preliminary data.</text>
</comment>
<protein>
    <submittedName>
        <fullName evidence="2">Uncharacterized protein</fullName>
    </submittedName>
</protein>
<organism evidence="2 3">
    <name type="scientific">Elysia crispata</name>
    <name type="common">lettuce slug</name>
    <dbReference type="NCBI Taxonomy" id="231223"/>
    <lineage>
        <taxon>Eukaryota</taxon>
        <taxon>Metazoa</taxon>
        <taxon>Spiralia</taxon>
        <taxon>Lophotrochozoa</taxon>
        <taxon>Mollusca</taxon>
        <taxon>Gastropoda</taxon>
        <taxon>Heterobranchia</taxon>
        <taxon>Euthyneura</taxon>
        <taxon>Panpulmonata</taxon>
        <taxon>Sacoglossa</taxon>
        <taxon>Placobranchoidea</taxon>
        <taxon>Plakobranchidae</taxon>
        <taxon>Elysia</taxon>
    </lineage>
</organism>
<sequence>MNYPSKLRKMSETPHHRDKRATQPVRAIVSKRSVSLMRLVRATVQTALINQRKIALSILANQEAQAANHEMRKYWTSCMDELCGIYALQNFLKFGCRRTQHCMISSAWRASPIVG</sequence>
<feature type="region of interest" description="Disordered" evidence="1">
    <location>
        <begin position="1"/>
        <end position="23"/>
    </location>
</feature>
<gene>
    <name evidence="2" type="ORF">RRG08_019519</name>
</gene>
<proteinExistence type="predicted"/>
<reference evidence="2" key="1">
    <citation type="journal article" date="2023" name="G3 (Bethesda)">
        <title>A reference genome for the long-term kleptoplast-retaining sea slug Elysia crispata morphotype clarki.</title>
        <authorList>
            <person name="Eastman K.E."/>
            <person name="Pendleton A.L."/>
            <person name="Shaikh M.A."/>
            <person name="Suttiyut T."/>
            <person name="Ogas R."/>
            <person name="Tomko P."/>
            <person name="Gavelis G."/>
            <person name="Widhalm J.R."/>
            <person name="Wisecaver J.H."/>
        </authorList>
    </citation>
    <scope>NUCLEOTIDE SEQUENCE</scope>
    <source>
        <strain evidence="2">ECLA1</strain>
    </source>
</reference>
<keyword evidence="3" id="KW-1185">Reference proteome</keyword>
<evidence type="ECO:0000256" key="1">
    <source>
        <dbReference type="SAM" id="MobiDB-lite"/>
    </source>
</evidence>
<dbReference type="Proteomes" id="UP001283361">
    <property type="component" value="Unassembled WGS sequence"/>
</dbReference>